<dbReference type="InterPro" id="IPR007861">
    <property type="entry name" value="DNA_mismatch_repair_MutS_clamp"/>
</dbReference>
<feature type="domain" description="DNA mismatch repair proteins mutS family" evidence="11">
    <location>
        <begin position="688"/>
        <end position="704"/>
    </location>
</feature>
<dbReference type="Proteomes" id="UP000321606">
    <property type="component" value="Chromosome"/>
</dbReference>
<dbReference type="InterPro" id="IPR007696">
    <property type="entry name" value="DNA_mismatch_repair_MutS_core"/>
</dbReference>
<dbReference type="Gene3D" id="3.40.1170.10">
    <property type="entry name" value="DNA repair protein MutS, domain I"/>
    <property type="match status" value="1"/>
</dbReference>
<dbReference type="InterPro" id="IPR027417">
    <property type="entry name" value="P-loop_NTPase"/>
</dbReference>
<feature type="binding site" evidence="9">
    <location>
        <begin position="614"/>
        <end position="621"/>
    </location>
    <ligand>
        <name>ATP</name>
        <dbReference type="ChEBI" id="CHEBI:30616"/>
    </ligand>
</feature>
<dbReference type="Gene3D" id="3.40.50.300">
    <property type="entry name" value="P-loop containing nucleotide triphosphate hydrolases"/>
    <property type="match status" value="1"/>
</dbReference>
<evidence type="ECO:0000313" key="13">
    <source>
        <dbReference type="Proteomes" id="UP000321606"/>
    </source>
</evidence>
<dbReference type="GO" id="GO:0030983">
    <property type="term" value="F:mismatched DNA binding"/>
    <property type="evidence" value="ECO:0007669"/>
    <property type="project" value="InterPro"/>
</dbReference>
<name>A0A510J948_9FUSO</name>
<dbReference type="InterPro" id="IPR005748">
    <property type="entry name" value="DNA_mismatch_repair_MutS"/>
</dbReference>
<dbReference type="HAMAP" id="MF_00096">
    <property type="entry name" value="MutS"/>
    <property type="match status" value="1"/>
</dbReference>
<dbReference type="PROSITE" id="PS00486">
    <property type="entry name" value="DNA_MISMATCH_REPAIR_2"/>
    <property type="match status" value="1"/>
</dbReference>
<evidence type="ECO:0000256" key="5">
    <source>
        <dbReference type="ARBA" id="ARBA00022840"/>
    </source>
</evidence>
<keyword evidence="4 9" id="KW-0227">DNA damage</keyword>
<protein>
    <recommendedName>
        <fullName evidence="2 9">DNA mismatch repair protein MutS</fullName>
    </recommendedName>
</protein>
<dbReference type="FunFam" id="3.40.50.300:FF:000870">
    <property type="entry name" value="MutS protein homolog 4"/>
    <property type="match status" value="1"/>
</dbReference>
<dbReference type="Pfam" id="PF00488">
    <property type="entry name" value="MutS_V"/>
    <property type="match status" value="1"/>
</dbReference>
<dbReference type="GO" id="GO:0005524">
    <property type="term" value="F:ATP binding"/>
    <property type="evidence" value="ECO:0007669"/>
    <property type="project" value="UniProtKB-UniRule"/>
</dbReference>
<dbReference type="PANTHER" id="PTHR11361:SF34">
    <property type="entry name" value="DNA MISMATCH REPAIR PROTEIN MSH1, MITOCHONDRIAL"/>
    <property type="match status" value="1"/>
</dbReference>
<evidence type="ECO:0000256" key="7">
    <source>
        <dbReference type="ARBA" id="ARBA00023204"/>
    </source>
</evidence>
<dbReference type="PIRSF" id="PIRSF037677">
    <property type="entry name" value="DNA_mis_repair_Msh6"/>
    <property type="match status" value="1"/>
</dbReference>
<evidence type="ECO:0000256" key="6">
    <source>
        <dbReference type="ARBA" id="ARBA00023125"/>
    </source>
</evidence>
<dbReference type="PANTHER" id="PTHR11361">
    <property type="entry name" value="DNA MISMATCH REPAIR PROTEIN MUTS FAMILY MEMBER"/>
    <property type="match status" value="1"/>
</dbReference>
<organism evidence="12 13">
    <name type="scientific">Pseudoleptotrichia goodfellowii</name>
    <dbReference type="NCBI Taxonomy" id="157692"/>
    <lineage>
        <taxon>Bacteria</taxon>
        <taxon>Fusobacteriati</taxon>
        <taxon>Fusobacteriota</taxon>
        <taxon>Fusobacteriia</taxon>
        <taxon>Fusobacteriales</taxon>
        <taxon>Leptotrichiaceae</taxon>
        <taxon>Pseudoleptotrichia</taxon>
    </lineage>
</organism>
<dbReference type="Pfam" id="PF05190">
    <property type="entry name" value="MutS_IV"/>
    <property type="match status" value="1"/>
</dbReference>
<dbReference type="InterPro" id="IPR036678">
    <property type="entry name" value="MutS_con_dom_sf"/>
</dbReference>
<dbReference type="RefSeq" id="WP_026737301.1">
    <property type="nucleotide sequence ID" value="NZ_AP019822.1"/>
</dbReference>
<evidence type="ECO:0000256" key="3">
    <source>
        <dbReference type="ARBA" id="ARBA00022741"/>
    </source>
</evidence>
<dbReference type="Pfam" id="PF05188">
    <property type="entry name" value="MutS_II"/>
    <property type="match status" value="1"/>
</dbReference>
<dbReference type="GO" id="GO:0006298">
    <property type="term" value="P:mismatch repair"/>
    <property type="evidence" value="ECO:0007669"/>
    <property type="project" value="UniProtKB-UniRule"/>
</dbReference>
<dbReference type="SUPFAM" id="SSF52540">
    <property type="entry name" value="P-loop containing nucleoside triphosphate hydrolases"/>
    <property type="match status" value="1"/>
</dbReference>
<dbReference type="SUPFAM" id="SSF48334">
    <property type="entry name" value="DNA repair protein MutS, domain III"/>
    <property type="match status" value="1"/>
</dbReference>
<dbReference type="GO" id="GO:0005829">
    <property type="term" value="C:cytosol"/>
    <property type="evidence" value="ECO:0007669"/>
    <property type="project" value="TreeGrafter"/>
</dbReference>
<keyword evidence="3 9" id="KW-0547">Nucleotide-binding</keyword>
<dbReference type="SMART" id="SM00533">
    <property type="entry name" value="MUTSd"/>
    <property type="match status" value="1"/>
</dbReference>
<evidence type="ECO:0000256" key="10">
    <source>
        <dbReference type="RuleBase" id="RU003756"/>
    </source>
</evidence>
<sequence>MAETPLMKQYKDIKSDYKDSILFFRLGDFYEMFFEDAIKASKELGLTLTSRNKEREQDVPLAGVPYHSANSYIAKLVSKGYKVAICEQTEDPKAAKGIVKREVVKIITPGTIIDVDSLDSKSNNYLMSIKVTENKIGIAYIDITTGEFKVTEIDEDTEYMQLFSELNKIEPKEVLLTSSFYETIKDKIDDFVQKNDATISIVNKVRDSEKLLTDYFGIVSLESYGIKGKKSVIEAAAIALDYAMTMQLENDLTVEKIEFLNVSNYADINSITRKNLELTKSQREKTVYGSLLWVLDKCKSSMGTRLLKRYINNPLLDIEEITKRQNDVQYFIDNILVREDLKEKLENIYDLERLLGKVTFGSENGKDLTALKNTVKASIEIIQILKDTSFFNDININVLIGIYRLIDESIDENAPFTVREGNIIKRGYNAELDEIHKIMNSGKDFLLEIEKKEKEATGIKNMKIKYNKVFGYFIEVTKSNLDMVPDTYIRKQTLTNAERFVTPELKKYEDTIINSKAKIEDMEYYLFKEVSTKVKECKTDLVKLAEKLAYLDVIVSFSTVAIENDYIRPEITNDFSIDIKDGRHPVVEKLIGRSDFVSNDTLLTEKERFTVLTGPNMSGKSTYMKQVALISIMAQTGSYVPASSAKLSIVDKYLTRIGASDDILTGQSTFMVEMSEVSNIINNATERSLIILDEVGRGTSTFDGVSIATAISEYIHEKIKAKTIFATHYHELTELENRYENIVNYRIEVEEKAGKVMFLRNIVKGGADKSYGIEVVKLAGLPKEILHESKKILHRLEQKKELIEKTIDVHQLSLFGQVIEAQESYQGYNPDFYTEDKTDKVAEEIIYDIESKDVNNMTPMEALKFLSEIKAKLEEKK</sequence>
<evidence type="ECO:0000259" key="11">
    <source>
        <dbReference type="PROSITE" id="PS00486"/>
    </source>
</evidence>
<dbReference type="Pfam" id="PF05192">
    <property type="entry name" value="MutS_III"/>
    <property type="match status" value="1"/>
</dbReference>
<dbReference type="InterPro" id="IPR007860">
    <property type="entry name" value="DNA_mmatch_repair_MutS_con_dom"/>
</dbReference>
<evidence type="ECO:0000256" key="8">
    <source>
        <dbReference type="ARBA" id="ARBA00024647"/>
    </source>
</evidence>
<gene>
    <name evidence="9" type="primary">mutS</name>
    <name evidence="12" type="ORF">JCM16774_0762</name>
</gene>
<proteinExistence type="inferred from homology"/>
<dbReference type="InterPro" id="IPR017261">
    <property type="entry name" value="DNA_mismatch_repair_MutS/MSH"/>
</dbReference>
<keyword evidence="5 9" id="KW-0067">ATP-binding</keyword>
<keyword evidence="7 9" id="KW-0234">DNA repair</keyword>
<dbReference type="AlphaFoldDB" id="A0A510J948"/>
<dbReference type="InterPro" id="IPR000432">
    <property type="entry name" value="DNA_mismatch_repair_MutS_C"/>
</dbReference>
<dbReference type="InterPro" id="IPR007695">
    <property type="entry name" value="DNA_mismatch_repair_MutS-lik_N"/>
</dbReference>
<evidence type="ECO:0000256" key="1">
    <source>
        <dbReference type="ARBA" id="ARBA00006271"/>
    </source>
</evidence>
<dbReference type="CDD" id="cd03284">
    <property type="entry name" value="ABC_MutS1"/>
    <property type="match status" value="1"/>
</dbReference>
<dbReference type="InterPro" id="IPR036187">
    <property type="entry name" value="DNA_mismatch_repair_MutS_sf"/>
</dbReference>
<dbReference type="Gene3D" id="1.10.1420.10">
    <property type="match status" value="2"/>
</dbReference>
<accession>A0A510J948</accession>
<dbReference type="EMBL" id="AP019822">
    <property type="protein sequence ID" value="BBM35832.1"/>
    <property type="molecule type" value="Genomic_DNA"/>
</dbReference>
<dbReference type="GO" id="GO:0003684">
    <property type="term" value="F:damaged DNA binding"/>
    <property type="evidence" value="ECO:0007669"/>
    <property type="project" value="UniProtKB-UniRule"/>
</dbReference>
<reference evidence="12 13" key="1">
    <citation type="submission" date="2019-07" db="EMBL/GenBank/DDBJ databases">
        <title>Complete Genome Sequence of Leptotrichia goodfellowii Strain JCM 16774.</title>
        <authorList>
            <person name="Watanabe S."/>
            <person name="Cui L."/>
        </authorList>
    </citation>
    <scope>NUCLEOTIDE SEQUENCE [LARGE SCALE GENOMIC DNA]</scope>
    <source>
        <strain evidence="12 13">JCM16774</strain>
    </source>
</reference>
<dbReference type="Pfam" id="PF01624">
    <property type="entry name" value="MutS_I"/>
    <property type="match status" value="1"/>
</dbReference>
<dbReference type="SUPFAM" id="SSF53150">
    <property type="entry name" value="DNA repair protein MutS, domain II"/>
    <property type="match status" value="1"/>
</dbReference>
<evidence type="ECO:0000256" key="4">
    <source>
        <dbReference type="ARBA" id="ARBA00022763"/>
    </source>
</evidence>
<comment type="function">
    <text evidence="8 9">This protein is involved in the repair of mismatches in DNA. It is possible that it carries out the mismatch recognition step. This protein has a weak ATPase activity.</text>
</comment>
<dbReference type="Gene3D" id="3.30.420.110">
    <property type="entry name" value="MutS, connector domain"/>
    <property type="match status" value="1"/>
</dbReference>
<dbReference type="SMART" id="SM00534">
    <property type="entry name" value="MUTSac"/>
    <property type="match status" value="1"/>
</dbReference>
<evidence type="ECO:0000256" key="9">
    <source>
        <dbReference type="HAMAP-Rule" id="MF_00096"/>
    </source>
</evidence>
<dbReference type="KEGG" id="lgo:JCM16774_0762"/>
<dbReference type="FunFam" id="3.40.1170.10:FF:000001">
    <property type="entry name" value="DNA mismatch repair protein MutS"/>
    <property type="match status" value="1"/>
</dbReference>
<dbReference type="SUPFAM" id="SSF55271">
    <property type="entry name" value="DNA repair protein MutS, domain I"/>
    <property type="match status" value="1"/>
</dbReference>
<dbReference type="NCBIfam" id="NF003810">
    <property type="entry name" value="PRK05399.1"/>
    <property type="match status" value="1"/>
</dbReference>
<evidence type="ECO:0000313" key="12">
    <source>
        <dbReference type="EMBL" id="BBM35832.1"/>
    </source>
</evidence>
<keyword evidence="6 9" id="KW-0238">DNA-binding</keyword>
<dbReference type="NCBIfam" id="TIGR01070">
    <property type="entry name" value="mutS1"/>
    <property type="match status" value="1"/>
</dbReference>
<evidence type="ECO:0000256" key="2">
    <source>
        <dbReference type="ARBA" id="ARBA00021982"/>
    </source>
</evidence>
<dbReference type="STRING" id="714315.GCA_000516535_00756"/>
<dbReference type="GO" id="GO:0140664">
    <property type="term" value="F:ATP-dependent DNA damage sensor activity"/>
    <property type="evidence" value="ECO:0007669"/>
    <property type="project" value="InterPro"/>
</dbReference>
<dbReference type="InterPro" id="IPR016151">
    <property type="entry name" value="DNA_mismatch_repair_MutS_N"/>
</dbReference>
<dbReference type="InterPro" id="IPR045076">
    <property type="entry name" value="MutS"/>
</dbReference>
<comment type="similarity">
    <text evidence="1 9 10">Belongs to the DNA mismatch repair MutS family.</text>
</comment>